<evidence type="ECO:0000313" key="2">
    <source>
        <dbReference type="EMBL" id="NEY82083.1"/>
    </source>
</evidence>
<evidence type="ECO:0000313" key="1">
    <source>
        <dbReference type="EMBL" id="MBA4537827.1"/>
    </source>
</evidence>
<evidence type="ECO:0000313" key="4">
    <source>
        <dbReference type="Proteomes" id="UP000570010"/>
    </source>
</evidence>
<dbReference type="NCBIfam" id="TIGR03174">
    <property type="entry name" value="cas_Csc3"/>
    <property type="match status" value="2"/>
</dbReference>
<sequence>MNDKFSFLNQLLFQFRHSELSERVAKEHDYPEAKSHLVDQLMREHIESGIFALKSFISFLDISQVPVEQDHIEYACLAYVLHDIHKVEESKGGSVYAQSLDEFDHWREQLQHKKLKIPSAFLRLAGVSRFSGKYGDFSVLPPGIDWNYIRSLVKMMDRAASIISIREFLEGKGLSSLRQSLMELFPPSLQRKLCLEYHYIEETRGLLTNRLHQTVTQLMKESGYYPWLFFSDGTLYIKINQEAEKTIPNKELWINELVSVFYKELAEQQNINEEVLLDRSTLQLQTYGYLILSSTDRLLKTLNKLFVKPSNSVKKFPEDKFSLSQLKKYNCQTVDELFKKMLGEIPELTSDFREKWFYHARLFKVLLNVIRQLDDKNHKEAYFILADALNCQAANDIYSNIQNISISRRFDDTIWLSYYYLISVKVNDRSARELPLFDLYEFTIIRLKDRLAQLISREKVNSFVEEKLKISDDLKKYINEQLVFSSDKQRSFALLNKKELLKKRTGSQKRICNICNRDIIPKAEPKAKAAIIDDDIQVFSNRLLPKIKNVSALHWCPVCQLEFILRKVFAFEQPGERSYSKRLYLYVFPTYQLTSDRFLELEENIRHDHCYINVRSLGKDQETWQSVFLQPSWDDETVREYLLDHFNDRERLLNEQLEENGRLYSTGDLVKMSELSNYIMVTYDCYSSSELRTKEEVWMKAATLACSLNVLYGFRIYVTERPFFTMSNIDELVYAVHLDSPPLKVQQQFHTKPSALGEGIPVKYIRDAVQTIASLWEMNQHLHPTVRGKFMTDKDISSLLRLVQIHPLPGAHVVKRALSERHKIPELLRKAVIWWSNEKGEKKWMNLAQAIAEASFKLYIPNSKSDGRAHRYENLFRTVIKSIKNGAEFDEICGTVIKRLERLKKDQKQGRIMKFSNEDVKKLVEAIYIDFYQKECKGNLFKLNQRVNQLADGIYFVMHELVQNYWKNKQNEECVMNENK</sequence>
<gene>
    <name evidence="2" type="primary">cas10d</name>
    <name evidence="2" type="ORF">G4D64_11355</name>
    <name evidence="1" type="ORF">H1Z61_11965</name>
</gene>
<accession>A0A6B3W288</accession>
<name>A0A6B3W288_9BACI</name>
<comment type="caution">
    <text evidence="2">The sequence shown here is derived from an EMBL/GenBank/DDBJ whole genome shotgun (WGS) entry which is preliminary data.</text>
</comment>
<dbReference type="RefSeq" id="WP_163242471.1">
    <property type="nucleotide sequence ID" value="NZ_JAAIWN010000026.1"/>
</dbReference>
<organism evidence="2 3">
    <name type="scientific">Bacillus aquiflavi</name>
    <dbReference type="NCBI Taxonomy" id="2672567"/>
    <lineage>
        <taxon>Bacteria</taxon>
        <taxon>Bacillati</taxon>
        <taxon>Bacillota</taxon>
        <taxon>Bacilli</taxon>
        <taxon>Bacillales</taxon>
        <taxon>Bacillaceae</taxon>
        <taxon>Bacillus</taxon>
    </lineage>
</organism>
<dbReference type="InterPro" id="IPR017589">
    <property type="entry name" value="CRISPR-assoc_prot_Cas10d/Csc3"/>
</dbReference>
<keyword evidence="3" id="KW-1185">Reference proteome</keyword>
<reference evidence="1 4" key="2">
    <citation type="submission" date="2020-07" db="EMBL/GenBank/DDBJ databases">
        <authorList>
            <person name="Feng H."/>
        </authorList>
    </citation>
    <scope>NUCLEOTIDE SEQUENCE [LARGE SCALE GENOMIC DNA]</scope>
    <source>
        <strain evidence="4">s-12</strain>
        <strain evidence="1">S-12</strain>
    </source>
</reference>
<dbReference type="Proteomes" id="UP000570010">
    <property type="component" value="Unassembled WGS sequence"/>
</dbReference>
<dbReference type="AlphaFoldDB" id="A0A6B3W288"/>
<proteinExistence type="predicted"/>
<dbReference type="EMBL" id="JACEIO010000028">
    <property type="protein sequence ID" value="MBA4537827.1"/>
    <property type="molecule type" value="Genomic_DNA"/>
</dbReference>
<dbReference type="EMBL" id="JAAIWN010000026">
    <property type="protein sequence ID" value="NEY82083.1"/>
    <property type="molecule type" value="Genomic_DNA"/>
</dbReference>
<evidence type="ECO:0000313" key="3">
    <source>
        <dbReference type="Proteomes" id="UP000472971"/>
    </source>
</evidence>
<reference evidence="2 3" key="1">
    <citation type="submission" date="2020-02" db="EMBL/GenBank/DDBJ databases">
        <title>Bacillus aquiflavi sp. nov., isolated from yellow water of strong flavor Chinese baijiu in Yibin region of China.</title>
        <authorList>
            <person name="Xie J."/>
        </authorList>
    </citation>
    <scope>NUCLEOTIDE SEQUENCE [LARGE SCALE GENOMIC DNA]</scope>
    <source>
        <strain evidence="2 3">3H-10</strain>
    </source>
</reference>
<dbReference type="Proteomes" id="UP000472971">
    <property type="component" value="Unassembled WGS sequence"/>
</dbReference>
<protein>
    <submittedName>
        <fullName evidence="2">Type I-D CRISPR-associated protein Cas10d/Csc3</fullName>
    </submittedName>
</protein>